<evidence type="ECO:0000256" key="1">
    <source>
        <dbReference type="SAM" id="MobiDB-lite"/>
    </source>
</evidence>
<keyword evidence="3" id="KW-1185">Reference proteome</keyword>
<feature type="region of interest" description="Disordered" evidence="1">
    <location>
        <begin position="119"/>
        <end position="163"/>
    </location>
</feature>
<feature type="compositionally biased region" description="Basic and acidic residues" evidence="1">
    <location>
        <begin position="401"/>
        <end position="418"/>
    </location>
</feature>
<feature type="region of interest" description="Disordered" evidence="1">
    <location>
        <begin position="445"/>
        <end position="486"/>
    </location>
</feature>
<feature type="compositionally biased region" description="Basic and acidic residues" evidence="1">
    <location>
        <begin position="257"/>
        <end position="266"/>
    </location>
</feature>
<name>A0A371D4P2_9APHY</name>
<feature type="compositionally biased region" description="Basic residues" evidence="1">
    <location>
        <begin position="350"/>
        <end position="364"/>
    </location>
</feature>
<organism evidence="2 3">
    <name type="scientific">Lentinus brumalis</name>
    <dbReference type="NCBI Taxonomy" id="2498619"/>
    <lineage>
        <taxon>Eukaryota</taxon>
        <taxon>Fungi</taxon>
        <taxon>Dikarya</taxon>
        <taxon>Basidiomycota</taxon>
        <taxon>Agaricomycotina</taxon>
        <taxon>Agaricomycetes</taxon>
        <taxon>Polyporales</taxon>
        <taxon>Polyporaceae</taxon>
        <taxon>Lentinus</taxon>
    </lineage>
</organism>
<feature type="compositionally biased region" description="Low complexity" evidence="1">
    <location>
        <begin position="122"/>
        <end position="133"/>
    </location>
</feature>
<dbReference type="Proteomes" id="UP000256964">
    <property type="component" value="Unassembled WGS sequence"/>
</dbReference>
<reference evidence="2 3" key="1">
    <citation type="journal article" date="2018" name="Biotechnol. Biofuels">
        <title>Integrative visual omics of the white-rot fungus Polyporus brumalis exposes the biotechnological potential of its oxidative enzymes for delignifying raw plant biomass.</title>
        <authorList>
            <person name="Miyauchi S."/>
            <person name="Rancon A."/>
            <person name="Drula E."/>
            <person name="Hage H."/>
            <person name="Chaduli D."/>
            <person name="Favel A."/>
            <person name="Grisel S."/>
            <person name="Henrissat B."/>
            <person name="Herpoel-Gimbert I."/>
            <person name="Ruiz-Duenas F.J."/>
            <person name="Chevret D."/>
            <person name="Hainaut M."/>
            <person name="Lin J."/>
            <person name="Wang M."/>
            <person name="Pangilinan J."/>
            <person name="Lipzen A."/>
            <person name="Lesage-Meessen L."/>
            <person name="Navarro D."/>
            <person name="Riley R."/>
            <person name="Grigoriev I.V."/>
            <person name="Zhou S."/>
            <person name="Raouche S."/>
            <person name="Rosso M.N."/>
        </authorList>
    </citation>
    <scope>NUCLEOTIDE SEQUENCE [LARGE SCALE GENOMIC DNA]</scope>
    <source>
        <strain evidence="2 3">BRFM 1820</strain>
    </source>
</reference>
<feature type="compositionally biased region" description="Low complexity" evidence="1">
    <location>
        <begin position="468"/>
        <end position="479"/>
    </location>
</feature>
<dbReference type="AlphaFoldDB" id="A0A371D4P2"/>
<gene>
    <name evidence="2" type="ORF">OH76DRAFT_1484619</name>
</gene>
<evidence type="ECO:0000313" key="2">
    <source>
        <dbReference type="EMBL" id="RDX47469.1"/>
    </source>
</evidence>
<feature type="region of interest" description="Disordered" evidence="1">
    <location>
        <begin position="254"/>
        <end position="273"/>
    </location>
</feature>
<feature type="region of interest" description="Disordered" evidence="1">
    <location>
        <begin position="345"/>
        <end position="418"/>
    </location>
</feature>
<accession>A0A371D4P2</accession>
<dbReference type="OrthoDB" id="2735528at2759"/>
<proteinExistence type="predicted"/>
<dbReference type="EMBL" id="KZ857418">
    <property type="protein sequence ID" value="RDX47469.1"/>
    <property type="molecule type" value="Genomic_DNA"/>
</dbReference>
<sequence>MAPPNTEHLQTGNAANMQTGEARAVGNDKAGIVWEAREGPEPMLGKAGRAGMGSGRQNAGGADGVGMMQPWAGNVFWPMQFPPYGVPGAAGHGFQTGVFGGSSASQGGGGFLDELARPPFHNMSNGSNSSPMGPIHPIAESAPSAGGVRQSAATEAAPPSMPVRANTMSTEVTSAPVQLVMTQEQFNEAVSARVRAELAKNDYTLDKRLKRIKVRPEVRHAVRKCALRLMGCSKKVPSTHSRLKPYYPLPAPLAPGAEKRKDRDGNDLWNPDWDSPVDQGVNADFIEAVVGVVLQTGVVTYRLKSRWLAEPALIKHAAQAHFRHLRRQFNYRKDGNGIRHLLAKNSKDHRQARRSRKANRRRKVIPPFRKAFGRGETEGIEQLIQTPLMSSEASTDGEADPAERERMREEQGAGRKALETHTMMLRADQLNRLYATLDAFARVQEAEEDGRSSGPSSSSSDESDSDSSETSSGPESVSTRLLNTDDNIDLPELERAAYRAQVAAKIRTVQAGDSQFRYDRFRGPRANYRTSLRRTKKRLVVYKECLNVKWVSQSTKNQRVYDKAEAAPAWMTIFQLQVPEEFFLNEDRGYLADSEKGFDELE</sequence>
<feature type="compositionally biased region" description="Polar residues" evidence="1">
    <location>
        <begin position="383"/>
        <end position="394"/>
    </location>
</feature>
<evidence type="ECO:0000313" key="3">
    <source>
        <dbReference type="Proteomes" id="UP000256964"/>
    </source>
</evidence>
<protein>
    <submittedName>
        <fullName evidence="2">Uncharacterized protein</fullName>
    </submittedName>
</protein>